<keyword evidence="2" id="KW-1185">Reference proteome</keyword>
<reference evidence="1 2" key="1">
    <citation type="submission" date="2018-12" db="EMBL/GenBank/DDBJ databases">
        <title>Bacillus yapensis draft genome sequence.</title>
        <authorList>
            <person name="Yu L."/>
            <person name="Xu X."/>
            <person name="Tang X."/>
        </authorList>
    </citation>
    <scope>NUCLEOTIDE SEQUENCE [LARGE SCALE GENOMIC DNA]</scope>
    <source>
        <strain evidence="1 2">XXST-01</strain>
    </source>
</reference>
<protein>
    <submittedName>
        <fullName evidence="1">DUF2515 domain-containing protein</fullName>
    </submittedName>
</protein>
<dbReference type="Pfam" id="PF10720">
    <property type="entry name" value="DUF2515"/>
    <property type="match status" value="1"/>
</dbReference>
<dbReference type="Proteomes" id="UP000271374">
    <property type="component" value="Unassembled WGS sequence"/>
</dbReference>
<sequence length="379" mass="45175">MCKFNKKTTALPISLAIIKNELKNKNRKNWLDRPLSLDEKRLIESIQQRTIELNKNNVTRTKAYLDFYVKHPEIHWAFLGHMVSRNGGWNMTDLKGGLLSRLLSKKERESFFAFLERGNWLIFQDAYPQFLLYEESIKKGHNLFHLLPFFQVSVFMETIWNEFWKHHDTYLLAIALVINEQSYLEKRVVRHPTFKKEVFDSMEFLLQDILSMNHILFPYRTEKHISLVGETLHQFERLHERIMLGKRLYQILFGDEARKERILQWAVTTPHTGSRKDYWPDVFNDVEEALPGTVWKRRFKDCELLPGSQRLYSPQLTTAWKNRKQTSAEVGDWFKNWKVIYYLLETKEDVDGEIRNEYCKTLERLELAAIAKKAVSILD</sequence>
<evidence type="ECO:0000313" key="1">
    <source>
        <dbReference type="EMBL" id="RTR28814.1"/>
    </source>
</evidence>
<evidence type="ECO:0000313" key="2">
    <source>
        <dbReference type="Proteomes" id="UP000271374"/>
    </source>
</evidence>
<accession>A0A3S0I6U0</accession>
<dbReference type="InterPro" id="IPR019658">
    <property type="entry name" value="DUF2515"/>
</dbReference>
<dbReference type="RefSeq" id="WP_126409912.1">
    <property type="nucleotide sequence ID" value="NZ_RXNT01000014.1"/>
</dbReference>
<organism evidence="1 2">
    <name type="scientific">Bacillus yapensis</name>
    <dbReference type="NCBI Taxonomy" id="2492960"/>
    <lineage>
        <taxon>Bacteria</taxon>
        <taxon>Bacillati</taxon>
        <taxon>Bacillota</taxon>
        <taxon>Bacilli</taxon>
        <taxon>Bacillales</taxon>
        <taxon>Bacillaceae</taxon>
        <taxon>Bacillus</taxon>
    </lineage>
</organism>
<name>A0A3S0I6U0_9BACI</name>
<dbReference type="OrthoDB" id="2690514at2"/>
<comment type="caution">
    <text evidence="1">The sequence shown here is derived from an EMBL/GenBank/DDBJ whole genome shotgun (WGS) entry which is preliminary data.</text>
</comment>
<gene>
    <name evidence="1" type="ORF">EKG37_16495</name>
</gene>
<dbReference type="AlphaFoldDB" id="A0A3S0I6U0"/>
<proteinExistence type="predicted"/>
<dbReference type="EMBL" id="RXNT01000014">
    <property type="protein sequence ID" value="RTR28814.1"/>
    <property type="molecule type" value="Genomic_DNA"/>
</dbReference>